<evidence type="ECO:0000313" key="3">
    <source>
        <dbReference type="Proteomes" id="UP000291259"/>
    </source>
</evidence>
<dbReference type="NCBIfam" id="TIGR03930">
    <property type="entry name" value="WXG100_ESAT6"/>
    <property type="match status" value="1"/>
</dbReference>
<dbReference type="Proteomes" id="UP000291259">
    <property type="component" value="Chromosome"/>
</dbReference>
<dbReference type="OrthoDB" id="4231069at2"/>
<gene>
    <name evidence="2" type="ORF">ET445_08110</name>
</gene>
<reference evidence="2 3" key="1">
    <citation type="submission" date="2019-01" db="EMBL/GenBank/DDBJ databases">
        <title>Genome sequencing of strain FW100M-8.</title>
        <authorList>
            <person name="Heo J."/>
            <person name="Kim S.-J."/>
            <person name="Kim J.-S."/>
            <person name="Hong S.-B."/>
            <person name="Kwon S.-W."/>
        </authorList>
    </citation>
    <scope>NUCLEOTIDE SEQUENCE [LARGE SCALE GENOMIC DNA]</scope>
    <source>
        <strain evidence="2 3">FW100M-8</strain>
    </source>
</reference>
<dbReference type="SUPFAM" id="SSF140453">
    <property type="entry name" value="EsxAB dimer-like"/>
    <property type="match status" value="1"/>
</dbReference>
<sequence length="96" mass="10412">MSAYNVDAEQVHAATLSTQHTITRIQTDVQTLLSQLTGLQSTWSGQASLAFQSAVTDWRATQLQVEQSLAGLNRALSTAGTQYAETEAANARLFLR</sequence>
<evidence type="ECO:0000313" key="2">
    <source>
        <dbReference type="EMBL" id="QAY73312.1"/>
    </source>
</evidence>
<dbReference type="EMBL" id="CP035491">
    <property type="protein sequence ID" value="QAY73312.1"/>
    <property type="molecule type" value="Genomic_DNA"/>
</dbReference>
<proteinExistence type="inferred from homology"/>
<dbReference type="AlphaFoldDB" id="A0A4P6FBF0"/>
<comment type="similarity">
    <text evidence="1">Belongs to the WXG100 family.</text>
</comment>
<dbReference type="Pfam" id="PF06013">
    <property type="entry name" value="WXG100"/>
    <property type="match status" value="1"/>
</dbReference>
<evidence type="ECO:0000256" key="1">
    <source>
        <dbReference type="RuleBase" id="RU362001"/>
    </source>
</evidence>
<organism evidence="2 3">
    <name type="scientific">Agromyces protaetiae</name>
    <dbReference type="NCBI Taxonomy" id="2509455"/>
    <lineage>
        <taxon>Bacteria</taxon>
        <taxon>Bacillati</taxon>
        <taxon>Actinomycetota</taxon>
        <taxon>Actinomycetes</taxon>
        <taxon>Micrococcales</taxon>
        <taxon>Microbacteriaceae</taxon>
        <taxon>Agromyces</taxon>
    </lineage>
</organism>
<dbReference type="Gene3D" id="1.10.287.1060">
    <property type="entry name" value="ESAT-6-like"/>
    <property type="match status" value="1"/>
</dbReference>
<dbReference type="RefSeq" id="WP_129190434.1">
    <property type="nucleotide sequence ID" value="NZ_CP035491.1"/>
</dbReference>
<dbReference type="KEGG" id="agf:ET445_08110"/>
<dbReference type="InterPro" id="IPR036689">
    <property type="entry name" value="ESAT-6-like_sf"/>
</dbReference>
<name>A0A4P6FBF0_9MICO</name>
<keyword evidence="3" id="KW-1185">Reference proteome</keyword>
<protein>
    <recommendedName>
        <fullName evidence="1">ESAT-6-like protein</fullName>
    </recommendedName>
</protein>
<accession>A0A4P6FBF0</accession>
<dbReference type="InterPro" id="IPR010310">
    <property type="entry name" value="T7SS_ESAT-6-like"/>
</dbReference>